<dbReference type="RefSeq" id="WP_231445355.1">
    <property type="nucleotide sequence ID" value="NZ_JAJOMB010000013.1"/>
</dbReference>
<dbReference type="AlphaFoldDB" id="A0A9X1NGN3"/>
<keyword evidence="1" id="KW-0812">Transmembrane</keyword>
<protein>
    <submittedName>
        <fullName evidence="2">Uncharacterized protein</fullName>
    </submittedName>
</protein>
<comment type="caution">
    <text evidence="2">The sequence shown here is derived from an EMBL/GenBank/DDBJ whole genome shotgun (WGS) entry which is preliminary data.</text>
</comment>
<feature type="transmembrane region" description="Helical" evidence="1">
    <location>
        <begin position="59"/>
        <end position="83"/>
    </location>
</feature>
<feature type="transmembrane region" description="Helical" evidence="1">
    <location>
        <begin position="90"/>
        <end position="110"/>
    </location>
</feature>
<keyword evidence="1" id="KW-1133">Transmembrane helix</keyword>
<evidence type="ECO:0000313" key="3">
    <source>
        <dbReference type="Proteomes" id="UP001138997"/>
    </source>
</evidence>
<reference evidence="2" key="1">
    <citation type="submission" date="2021-11" db="EMBL/GenBank/DDBJ databases">
        <title>Streptomyces corallinus and Kineosporia corallina sp. nov., two new coral-derived marine actinobacteria.</title>
        <authorList>
            <person name="Buangrab K."/>
            <person name="Sutthacheep M."/>
            <person name="Yeemin T."/>
            <person name="Harunari E."/>
            <person name="Igarashi Y."/>
            <person name="Sripreechasak P."/>
            <person name="Kanchanasin P."/>
            <person name="Tanasupawat S."/>
            <person name="Phongsopitanun W."/>
        </authorList>
    </citation>
    <scope>NUCLEOTIDE SEQUENCE</scope>
    <source>
        <strain evidence="2">JCM 31032</strain>
    </source>
</reference>
<name>A0A9X1NGN3_9ACTN</name>
<keyword evidence="3" id="KW-1185">Reference proteome</keyword>
<evidence type="ECO:0000256" key="1">
    <source>
        <dbReference type="SAM" id="Phobius"/>
    </source>
</evidence>
<gene>
    <name evidence="2" type="ORF">LR394_22995</name>
</gene>
<dbReference type="Proteomes" id="UP001138997">
    <property type="component" value="Unassembled WGS sequence"/>
</dbReference>
<evidence type="ECO:0000313" key="2">
    <source>
        <dbReference type="EMBL" id="MCD5313778.1"/>
    </source>
</evidence>
<dbReference type="EMBL" id="JAJOMB010000013">
    <property type="protein sequence ID" value="MCD5313778.1"/>
    <property type="molecule type" value="Genomic_DNA"/>
</dbReference>
<sequence length="117" mass="12309">MNEQATERPLPVWVVALVLALTLVQNLFFGFVLLMAILMSTVDCGPVSAIPGWFCNTDLNTALALTPLLSGVVGAGVVGISLAVRTHRGLLTSVGYLIALMGLLIPWTLLDSAMNAS</sequence>
<proteinExistence type="predicted"/>
<keyword evidence="1" id="KW-0472">Membrane</keyword>
<feature type="transmembrane region" description="Helical" evidence="1">
    <location>
        <begin position="12"/>
        <end position="39"/>
    </location>
</feature>
<organism evidence="2 3">
    <name type="scientific">Kineosporia babensis</name>
    <dbReference type="NCBI Taxonomy" id="499548"/>
    <lineage>
        <taxon>Bacteria</taxon>
        <taxon>Bacillati</taxon>
        <taxon>Actinomycetota</taxon>
        <taxon>Actinomycetes</taxon>
        <taxon>Kineosporiales</taxon>
        <taxon>Kineosporiaceae</taxon>
        <taxon>Kineosporia</taxon>
    </lineage>
</organism>
<accession>A0A9X1NGN3</accession>